<dbReference type="AlphaFoldDB" id="A0A1G4TKS3"/>
<keyword evidence="1" id="KW-0472">Membrane</keyword>
<keyword evidence="1" id="KW-1133">Transmembrane helix</keyword>
<keyword evidence="1" id="KW-0812">Transmembrane</keyword>
<dbReference type="EMBL" id="FMTM01000010">
    <property type="protein sequence ID" value="SCW81425.1"/>
    <property type="molecule type" value="Genomic_DNA"/>
</dbReference>
<sequence>MRRKFGYAFGASLILLGLLWIGQGSGLFPYPSSSFMVNQSVWILWGVIVLGIGGIAVFITHKLRGN</sequence>
<proteinExistence type="predicted"/>
<protein>
    <submittedName>
        <fullName evidence="2">Uncharacterized protein</fullName>
    </submittedName>
</protein>
<dbReference type="Proteomes" id="UP000199542">
    <property type="component" value="Unassembled WGS sequence"/>
</dbReference>
<dbReference type="RefSeq" id="WP_092587727.1">
    <property type="nucleotide sequence ID" value="NZ_FMTM01000010.1"/>
</dbReference>
<accession>A0A1G4TKS3</accession>
<name>A0A1G4TKS3_9HYPH</name>
<reference evidence="2 3" key="1">
    <citation type="submission" date="2016-10" db="EMBL/GenBank/DDBJ databases">
        <authorList>
            <person name="de Groot N.N."/>
        </authorList>
    </citation>
    <scope>NUCLEOTIDE SEQUENCE [LARGE SCALE GENOMIC DNA]</scope>
    <source>
        <strain evidence="2 3">CGMCC 1.3401</strain>
    </source>
</reference>
<organism evidence="2 3">
    <name type="scientific">Rhizobium mongolense subsp. loessense</name>
    <dbReference type="NCBI Taxonomy" id="158890"/>
    <lineage>
        <taxon>Bacteria</taxon>
        <taxon>Pseudomonadati</taxon>
        <taxon>Pseudomonadota</taxon>
        <taxon>Alphaproteobacteria</taxon>
        <taxon>Hyphomicrobiales</taxon>
        <taxon>Rhizobiaceae</taxon>
        <taxon>Rhizobium/Agrobacterium group</taxon>
        <taxon>Rhizobium</taxon>
    </lineage>
</organism>
<feature type="transmembrane region" description="Helical" evidence="1">
    <location>
        <begin position="40"/>
        <end position="60"/>
    </location>
</feature>
<evidence type="ECO:0000256" key="1">
    <source>
        <dbReference type="SAM" id="Phobius"/>
    </source>
</evidence>
<evidence type="ECO:0000313" key="2">
    <source>
        <dbReference type="EMBL" id="SCW81425.1"/>
    </source>
</evidence>
<gene>
    <name evidence="2" type="ORF">SAMN02927900_05234</name>
</gene>
<evidence type="ECO:0000313" key="3">
    <source>
        <dbReference type="Proteomes" id="UP000199542"/>
    </source>
</evidence>